<dbReference type="NCBIfam" id="TIGR00613">
    <property type="entry name" value="reco"/>
    <property type="match status" value="1"/>
</dbReference>
<dbReference type="GO" id="GO:0006302">
    <property type="term" value="P:double-strand break repair"/>
    <property type="evidence" value="ECO:0007669"/>
    <property type="project" value="TreeGrafter"/>
</dbReference>
<dbReference type="Pfam" id="PF02565">
    <property type="entry name" value="RecO_C"/>
    <property type="match status" value="1"/>
</dbReference>
<dbReference type="Gene3D" id="1.20.1440.120">
    <property type="entry name" value="Recombination protein O, C-terminal domain"/>
    <property type="match status" value="1"/>
</dbReference>
<name>A0A1F8EXW6_9BACT</name>
<dbReference type="InterPro" id="IPR037278">
    <property type="entry name" value="ARFGAP/RecO"/>
</dbReference>
<comment type="similarity">
    <text evidence="1 7">Belongs to the RecO family.</text>
</comment>
<dbReference type="SUPFAM" id="SSF50249">
    <property type="entry name" value="Nucleic acid-binding proteins"/>
    <property type="match status" value="1"/>
</dbReference>
<dbReference type="Gene3D" id="2.40.50.140">
    <property type="entry name" value="Nucleic acid-binding proteins"/>
    <property type="match status" value="1"/>
</dbReference>
<dbReference type="PANTHER" id="PTHR33991:SF1">
    <property type="entry name" value="DNA REPAIR PROTEIN RECO"/>
    <property type="match status" value="1"/>
</dbReference>
<protein>
    <recommendedName>
        <fullName evidence="2 7">DNA repair protein RecO</fullName>
    </recommendedName>
    <alternativeName>
        <fullName evidence="6 7">Recombination protein O</fullName>
    </alternativeName>
</protein>
<dbReference type="GO" id="GO:0043590">
    <property type="term" value="C:bacterial nucleoid"/>
    <property type="evidence" value="ECO:0007669"/>
    <property type="project" value="TreeGrafter"/>
</dbReference>
<evidence type="ECO:0000256" key="3">
    <source>
        <dbReference type="ARBA" id="ARBA00022763"/>
    </source>
</evidence>
<dbReference type="InterPro" id="IPR003717">
    <property type="entry name" value="RecO"/>
</dbReference>
<evidence type="ECO:0000256" key="7">
    <source>
        <dbReference type="HAMAP-Rule" id="MF_00201"/>
    </source>
</evidence>
<dbReference type="STRING" id="1802669.A2746_00185"/>
<dbReference type="HAMAP" id="MF_00201">
    <property type="entry name" value="RecO"/>
    <property type="match status" value="1"/>
</dbReference>
<feature type="domain" description="DNA replication/recombination mediator RecO N-terminal" evidence="8">
    <location>
        <begin position="3"/>
        <end position="71"/>
    </location>
</feature>
<dbReference type="SUPFAM" id="SSF57863">
    <property type="entry name" value="ArfGap/RecO-like zinc finger"/>
    <property type="match status" value="1"/>
</dbReference>
<organism evidence="9 10">
    <name type="scientific">Candidatus Yanofskybacteria bacterium RIFCSPHIGHO2_01_FULL_44_22</name>
    <dbReference type="NCBI Taxonomy" id="1802669"/>
    <lineage>
        <taxon>Bacteria</taxon>
        <taxon>Candidatus Yanofskyibacteriota</taxon>
    </lineage>
</organism>
<reference evidence="9 10" key="1">
    <citation type="journal article" date="2016" name="Nat. Commun.">
        <title>Thousands of microbial genomes shed light on interconnected biogeochemical processes in an aquifer system.</title>
        <authorList>
            <person name="Anantharaman K."/>
            <person name="Brown C.T."/>
            <person name="Hug L.A."/>
            <person name="Sharon I."/>
            <person name="Castelle C.J."/>
            <person name="Probst A.J."/>
            <person name="Thomas B.C."/>
            <person name="Singh A."/>
            <person name="Wilkins M.J."/>
            <person name="Karaoz U."/>
            <person name="Brodie E.L."/>
            <person name="Williams K.H."/>
            <person name="Hubbard S.S."/>
            <person name="Banfield J.F."/>
        </authorList>
    </citation>
    <scope>NUCLEOTIDE SEQUENCE [LARGE SCALE GENOMIC DNA]</scope>
</reference>
<evidence type="ECO:0000256" key="6">
    <source>
        <dbReference type="ARBA" id="ARBA00033409"/>
    </source>
</evidence>
<dbReference type="Proteomes" id="UP000177419">
    <property type="component" value="Unassembled WGS sequence"/>
</dbReference>
<gene>
    <name evidence="7" type="primary">recO</name>
    <name evidence="9" type="ORF">A2746_00185</name>
</gene>
<dbReference type="InterPro" id="IPR042242">
    <property type="entry name" value="RecO_C"/>
</dbReference>
<evidence type="ECO:0000256" key="1">
    <source>
        <dbReference type="ARBA" id="ARBA00007452"/>
    </source>
</evidence>
<evidence type="ECO:0000256" key="5">
    <source>
        <dbReference type="ARBA" id="ARBA00023204"/>
    </source>
</evidence>
<dbReference type="AlphaFoldDB" id="A0A1F8EXW6"/>
<keyword evidence="5 7" id="KW-0234">DNA repair</keyword>
<comment type="caution">
    <text evidence="9">The sequence shown here is derived from an EMBL/GenBank/DDBJ whole genome shotgun (WGS) entry which is preliminary data.</text>
</comment>
<proteinExistence type="inferred from homology"/>
<evidence type="ECO:0000259" key="8">
    <source>
        <dbReference type="Pfam" id="PF11967"/>
    </source>
</evidence>
<comment type="function">
    <text evidence="7">Involved in DNA repair and RecF pathway recombination.</text>
</comment>
<evidence type="ECO:0000256" key="4">
    <source>
        <dbReference type="ARBA" id="ARBA00023172"/>
    </source>
</evidence>
<accession>A0A1F8EXW6</accession>
<dbReference type="InterPro" id="IPR012340">
    <property type="entry name" value="NA-bd_OB-fold"/>
</dbReference>
<dbReference type="Pfam" id="PF11967">
    <property type="entry name" value="RecO_N"/>
    <property type="match status" value="1"/>
</dbReference>
<evidence type="ECO:0000313" key="10">
    <source>
        <dbReference type="Proteomes" id="UP000177419"/>
    </source>
</evidence>
<dbReference type="PANTHER" id="PTHR33991">
    <property type="entry name" value="DNA REPAIR PROTEIN RECO"/>
    <property type="match status" value="1"/>
</dbReference>
<evidence type="ECO:0000256" key="2">
    <source>
        <dbReference type="ARBA" id="ARBA00021310"/>
    </source>
</evidence>
<sequence length="237" mass="26791">MLTKAIIIKKQNTNEYDQLITCYTKELGKITAIAKSILKPGSVQAMHLDVLNLVEFDLVDGRAMPIITGAQGENFYARMKNFLPALAAGYFLAEVLDKIFFEEEKDVKLWNFAADFLNRLEAEPERATAILRSGQATLLKLLGYFPMLEKCVFCSAEMKNTDRLALSLEMGGLLCQNCFLRGFRGVFLKKEDWAALISAPFTNDGASNKGRSVLDGLFEYTFDIRFQSLDFFYQVVR</sequence>
<keyword evidence="4 7" id="KW-0233">DNA recombination</keyword>
<dbReference type="GO" id="GO:0006310">
    <property type="term" value="P:DNA recombination"/>
    <property type="evidence" value="ECO:0007669"/>
    <property type="project" value="UniProtKB-UniRule"/>
</dbReference>
<dbReference type="InterPro" id="IPR022572">
    <property type="entry name" value="DNA_rep/recomb_RecO_N"/>
</dbReference>
<evidence type="ECO:0000313" key="9">
    <source>
        <dbReference type="EMBL" id="OGN05722.1"/>
    </source>
</evidence>
<keyword evidence="3 7" id="KW-0227">DNA damage</keyword>
<dbReference type="EMBL" id="MGJJ01000008">
    <property type="protein sequence ID" value="OGN05722.1"/>
    <property type="molecule type" value="Genomic_DNA"/>
</dbReference>